<dbReference type="PANTHER" id="PTHR47178:SF6">
    <property type="entry name" value="FAD-BINDING DOMAIN-CONTAINING PROTEIN"/>
    <property type="match status" value="1"/>
</dbReference>
<evidence type="ECO:0000259" key="5">
    <source>
        <dbReference type="Pfam" id="PF01494"/>
    </source>
</evidence>
<dbReference type="GO" id="GO:0071949">
    <property type="term" value="F:FAD binding"/>
    <property type="evidence" value="ECO:0007669"/>
    <property type="project" value="InterPro"/>
</dbReference>
<keyword evidence="2" id="KW-0274">FAD</keyword>
<dbReference type="PRINTS" id="PR00420">
    <property type="entry name" value="RNGMNOXGNASE"/>
</dbReference>
<dbReference type="InterPro" id="IPR002938">
    <property type="entry name" value="FAD-bd"/>
</dbReference>
<dbReference type="PANTHER" id="PTHR47178">
    <property type="entry name" value="MONOOXYGENASE, FAD-BINDING"/>
    <property type="match status" value="1"/>
</dbReference>
<feature type="domain" description="FAD-binding" evidence="5">
    <location>
        <begin position="367"/>
        <end position="429"/>
    </location>
</feature>
<dbReference type="Proteomes" id="UP000007797">
    <property type="component" value="Unassembled WGS sequence"/>
</dbReference>
<dbReference type="STRING" id="1054147.F4Q734"/>
<name>F4Q734_CACFS</name>
<proteinExistence type="predicted"/>
<feature type="domain" description="FAD-binding" evidence="5">
    <location>
        <begin position="37"/>
        <end position="267"/>
    </location>
</feature>
<dbReference type="Pfam" id="PF01494">
    <property type="entry name" value="FAD_binding_3"/>
    <property type="match status" value="2"/>
</dbReference>
<accession>F4Q734</accession>
<keyword evidence="3" id="KW-0560">Oxidoreductase</keyword>
<evidence type="ECO:0000256" key="1">
    <source>
        <dbReference type="ARBA" id="ARBA00022630"/>
    </source>
</evidence>
<keyword evidence="1" id="KW-0285">Flavoprotein</keyword>
<reference evidence="7" key="1">
    <citation type="journal article" date="2011" name="Genome Res.">
        <title>Phylogeny-wide analysis of social amoeba genomes highlights ancient origins for complex intercellular communication.</title>
        <authorList>
            <person name="Heidel A.J."/>
            <person name="Lawal H.M."/>
            <person name="Felder M."/>
            <person name="Schilde C."/>
            <person name="Helps N.R."/>
            <person name="Tunggal B."/>
            <person name="Rivero F."/>
            <person name="John U."/>
            <person name="Schleicher M."/>
            <person name="Eichinger L."/>
            <person name="Platzer M."/>
            <person name="Noegel A.A."/>
            <person name="Schaap P."/>
            <person name="Gloeckner G."/>
        </authorList>
    </citation>
    <scope>NUCLEOTIDE SEQUENCE [LARGE SCALE GENOMIC DNA]</scope>
    <source>
        <strain evidence="7">SH3</strain>
    </source>
</reference>
<dbReference type="EMBL" id="GL883024">
    <property type="protein sequence ID" value="EGG16216.1"/>
    <property type="molecule type" value="Genomic_DNA"/>
</dbReference>
<keyword evidence="4" id="KW-0503">Monooxygenase</keyword>
<dbReference type="OMA" id="TLLFEPM"/>
<protein>
    <recommendedName>
        <fullName evidence="5">FAD-binding domain-containing protein</fullName>
    </recommendedName>
</protein>
<keyword evidence="7" id="KW-1185">Reference proteome</keyword>
<dbReference type="AlphaFoldDB" id="F4Q734"/>
<evidence type="ECO:0000256" key="2">
    <source>
        <dbReference type="ARBA" id="ARBA00022827"/>
    </source>
</evidence>
<dbReference type="GO" id="GO:0004497">
    <property type="term" value="F:monooxygenase activity"/>
    <property type="evidence" value="ECO:0007669"/>
    <property type="project" value="UniProtKB-KW"/>
</dbReference>
<dbReference type="InterPro" id="IPR036188">
    <property type="entry name" value="FAD/NAD-bd_sf"/>
</dbReference>
<dbReference type="Gene3D" id="3.50.50.60">
    <property type="entry name" value="FAD/NAD(P)-binding domain"/>
    <property type="match status" value="1"/>
</dbReference>
<organism evidence="6 7">
    <name type="scientific">Cavenderia fasciculata</name>
    <name type="common">Slime mold</name>
    <name type="synonym">Dictyostelium fasciculatum</name>
    <dbReference type="NCBI Taxonomy" id="261658"/>
    <lineage>
        <taxon>Eukaryota</taxon>
        <taxon>Amoebozoa</taxon>
        <taxon>Evosea</taxon>
        <taxon>Eumycetozoa</taxon>
        <taxon>Dictyostelia</taxon>
        <taxon>Acytosteliales</taxon>
        <taxon>Cavenderiaceae</taxon>
        <taxon>Cavenderia</taxon>
    </lineage>
</organism>
<gene>
    <name evidence="6" type="ORF">DFA_09246</name>
</gene>
<evidence type="ECO:0000313" key="7">
    <source>
        <dbReference type="Proteomes" id="UP000007797"/>
    </source>
</evidence>
<dbReference type="OrthoDB" id="15811at2759"/>
<evidence type="ECO:0000256" key="4">
    <source>
        <dbReference type="ARBA" id="ARBA00023033"/>
    </source>
</evidence>
<sequence length="471" mass="52582">MSNFDFPHIVIIVGNKQTTNKRLTTMESTTTTSTKKTVLIIGAGIGGLVLANYIKTHDKDGLIDIQIFERDRSEDSRLQGYVIGVNAMGMKALTESLSDQQLEALKSTVFECPSQFIIADRSLAFLLAIQRNQVMNRGTLRQELINAHNLQPTIHYDKRLVSYTEDEQAGKVTATFEDGTSYIGDFLVGADGVRSTVRKQKLPDFKFANVNVYRIQSLVAVPNDTVDQIFNPLLDVVYKGNKPEKEESVAIKSIGNQQNSIILCKTNSIKDARDFGLVDIDNLESFFNNDSTNTTMLFWQYEYRPLPVESLPETREQMLEVVGSRLSGYHPLIQKVMVEMTKPHHLLYDKIEALTEADHTTYPAPSRVTLLGDAAHCMVSHAGMGGNCAIADGVDLGKIILAIVSEGKDLTLCMQEYETNMLARGFAAVNMSRSNTERMHARPVGVIGEAIRNTFMRLFYKLIVWGIIKLD</sequence>
<dbReference type="GeneID" id="14868362"/>
<dbReference type="SUPFAM" id="SSF51905">
    <property type="entry name" value="FAD/NAD(P)-binding domain"/>
    <property type="match status" value="1"/>
</dbReference>
<dbReference type="KEGG" id="dfa:DFA_09246"/>
<evidence type="ECO:0000256" key="3">
    <source>
        <dbReference type="ARBA" id="ARBA00023002"/>
    </source>
</evidence>
<dbReference type="RefSeq" id="XP_004354600.1">
    <property type="nucleotide sequence ID" value="XM_004354548.1"/>
</dbReference>
<evidence type="ECO:0000313" key="6">
    <source>
        <dbReference type="EMBL" id="EGG16216.1"/>
    </source>
</evidence>